<accession>A0A172T2P5</accession>
<dbReference type="UniPathway" id="UPA00214"/>
<comment type="similarity">
    <text evidence="2">Belongs to the galactose-1-phosphate uridylyltransferase type 1 family.</text>
</comment>
<proteinExistence type="inferred from homology"/>
<evidence type="ECO:0000256" key="2">
    <source>
        <dbReference type="ARBA" id="ARBA00010951"/>
    </source>
</evidence>
<dbReference type="Gene3D" id="3.30.428.10">
    <property type="entry name" value="HIT-like"/>
    <property type="match status" value="2"/>
</dbReference>
<dbReference type="EC" id="2.7.7.12" evidence="8"/>
<dbReference type="PANTHER" id="PTHR42763">
    <property type="entry name" value="ADP-GLUCOSE PHOSPHORYLASE"/>
    <property type="match status" value="1"/>
</dbReference>
<dbReference type="EMBL" id="CP011393">
    <property type="protein sequence ID" value="ANE41279.1"/>
    <property type="molecule type" value="Genomic_DNA"/>
</dbReference>
<dbReference type="Proteomes" id="UP000077096">
    <property type="component" value="Chromosome"/>
</dbReference>
<dbReference type="PROSITE" id="PS51084">
    <property type="entry name" value="HIT_2"/>
    <property type="match status" value="1"/>
</dbReference>
<evidence type="ECO:0000313" key="12">
    <source>
        <dbReference type="EMBL" id="ANE41279.1"/>
    </source>
</evidence>
<dbReference type="PANTHER" id="PTHR42763:SF1">
    <property type="entry name" value="UDP-GLUCOSE--HEXOSE-1-PHOSPHATE URIDYLYLTRANSFERASE"/>
    <property type="match status" value="1"/>
</dbReference>
<dbReference type="CDD" id="cd00608">
    <property type="entry name" value="GalT"/>
    <property type="match status" value="1"/>
</dbReference>
<dbReference type="InterPro" id="IPR011146">
    <property type="entry name" value="HIT-like"/>
</dbReference>
<gene>
    <name evidence="12" type="ORF">JM64_04260</name>
</gene>
<dbReference type="GO" id="GO:0006012">
    <property type="term" value="P:galactose metabolic process"/>
    <property type="evidence" value="ECO:0007669"/>
    <property type="project" value="UniProtKB-UniRule"/>
</dbReference>
<feature type="domain" description="HIT" evidence="11">
    <location>
        <begin position="196"/>
        <end position="309"/>
    </location>
</feature>
<keyword evidence="7" id="KW-0119">Carbohydrate metabolism</keyword>
<dbReference type="InterPro" id="IPR036265">
    <property type="entry name" value="HIT-like_sf"/>
</dbReference>
<dbReference type="KEGG" id="fng:JM64_04260"/>
<organism evidence="12 13">
    <name type="scientific">Fervidobacterium pennivorans</name>
    <dbReference type="NCBI Taxonomy" id="93466"/>
    <lineage>
        <taxon>Bacteria</taxon>
        <taxon>Thermotogati</taxon>
        <taxon>Thermotogota</taxon>
        <taxon>Thermotogae</taxon>
        <taxon>Thermotogales</taxon>
        <taxon>Fervidobacteriaceae</taxon>
        <taxon>Fervidobacterium</taxon>
    </lineage>
</organism>
<dbReference type="PIRSF" id="PIRSF000808">
    <property type="entry name" value="GalT"/>
    <property type="match status" value="1"/>
</dbReference>
<evidence type="ECO:0000256" key="1">
    <source>
        <dbReference type="ARBA" id="ARBA00001947"/>
    </source>
</evidence>
<evidence type="ECO:0000256" key="4">
    <source>
        <dbReference type="ARBA" id="ARBA00022695"/>
    </source>
</evidence>
<sequence>MPEYRKDPVVKRWVIISTERAKRPHDFQVTPEEVKTGFCPFDYGNEHTTPPEILAFRPADTQPNTPGWWVRVVSNKFPAVDPELPVDRYGHGMYDAMTGFGYHEVIIETPDHNSTFALFDYKQAEEVIWAYVTRFRMIAKDERVKYILIFRNHGKEGGASLAHPHSQIIATPVVPKTVQEELDGAKDYYSYKERCVFCDMINQERIEGRRIVEENEHFIAFEPYAARFPFETWVLPKRHSHDFGSITEEEVKSFARIMKDVLHRIYIVLNNPPYNFLIHTAPVMDDGKLYYHWHVEIIPRLTRVAGFEWGSGFYINPVPPEDAAKYLVENYQELIEKTKSE</sequence>
<evidence type="ECO:0000256" key="7">
    <source>
        <dbReference type="ARBA" id="ARBA00023277"/>
    </source>
</evidence>
<dbReference type="SUPFAM" id="SSF54197">
    <property type="entry name" value="HIT-like"/>
    <property type="match status" value="2"/>
</dbReference>
<keyword evidence="6" id="KW-0862">Zinc</keyword>
<comment type="caution">
    <text evidence="10">Lacks conserved residue(s) required for the propagation of feature annotation.</text>
</comment>
<name>A0A172T2P5_FERPE</name>
<evidence type="ECO:0000256" key="8">
    <source>
        <dbReference type="NCBIfam" id="TIGR00209"/>
    </source>
</evidence>
<evidence type="ECO:0000256" key="5">
    <source>
        <dbReference type="ARBA" id="ARBA00022723"/>
    </source>
</evidence>
<evidence type="ECO:0000256" key="10">
    <source>
        <dbReference type="PROSITE-ProRule" id="PRU00464"/>
    </source>
</evidence>
<evidence type="ECO:0000259" key="11">
    <source>
        <dbReference type="PROSITE" id="PS51084"/>
    </source>
</evidence>
<comment type="cofactor">
    <cofactor evidence="1">
        <name>Zn(2+)</name>
        <dbReference type="ChEBI" id="CHEBI:29105"/>
    </cofactor>
</comment>
<dbReference type="InterPro" id="IPR001937">
    <property type="entry name" value="GalP_UDPtransf1"/>
</dbReference>
<dbReference type="InterPro" id="IPR005850">
    <property type="entry name" value="GalP_Utransf_C"/>
</dbReference>
<dbReference type="NCBIfam" id="TIGR00209">
    <property type="entry name" value="galT_1"/>
    <property type="match status" value="1"/>
</dbReference>
<dbReference type="InterPro" id="IPR053177">
    <property type="entry name" value="ADP-glucose_phosphorylase"/>
</dbReference>
<dbReference type="PATRIC" id="fig|93466.3.peg.913"/>
<evidence type="ECO:0000256" key="9">
    <source>
        <dbReference type="PIRSR" id="PIRSR000808-1"/>
    </source>
</evidence>
<keyword evidence="3 12" id="KW-0808">Transferase</keyword>
<keyword evidence="5" id="KW-0479">Metal-binding</keyword>
<dbReference type="GO" id="GO:0008270">
    <property type="term" value="F:zinc ion binding"/>
    <property type="evidence" value="ECO:0007669"/>
    <property type="project" value="InterPro"/>
</dbReference>
<evidence type="ECO:0000313" key="13">
    <source>
        <dbReference type="Proteomes" id="UP000077096"/>
    </source>
</evidence>
<dbReference type="GO" id="GO:0008108">
    <property type="term" value="F:UDP-glucose:hexose-1-phosphate uridylyltransferase activity"/>
    <property type="evidence" value="ECO:0007669"/>
    <property type="project" value="UniProtKB-UniRule"/>
</dbReference>
<keyword evidence="4 12" id="KW-0548">Nucleotidyltransferase</keyword>
<dbReference type="AlphaFoldDB" id="A0A172T2P5"/>
<dbReference type="Pfam" id="PF01087">
    <property type="entry name" value="GalP_UDP_transf"/>
    <property type="match status" value="1"/>
</dbReference>
<dbReference type="InterPro" id="IPR005849">
    <property type="entry name" value="GalP_Utransf_N"/>
</dbReference>
<feature type="active site" description="Tele-UMP-histidine intermediate" evidence="9">
    <location>
        <position position="165"/>
    </location>
</feature>
<dbReference type="Pfam" id="PF02744">
    <property type="entry name" value="GalP_UDP_tr_C"/>
    <property type="match status" value="1"/>
</dbReference>
<protein>
    <recommendedName>
        <fullName evidence="8">Galactose-1-phosphate uridylyltransferase</fullName>
        <ecNumber evidence="8">2.7.7.12</ecNumber>
    </recommendedName>
</protein>
<dbReference type="OrthoDB" id="9769064at2"/>
<reference evidence="12 13" key="1">
    <citation type="submission" date="2014-08" db="EMBL/GenBank/DDBJ databases">
        <title>Fervidobacterium pennivorans DYC genome.</title>
        <authorList>
            <person name="Wushke S."/>
        </authorList>
    </citation>
    <scope>NUCLEOTIDE SEQUENCE [LARGE SCALE GENOMIC DNA]</scope>
    <source>
        <strain evidence="12 13">DYC</strain>
    </source>
</reference>
<evidence type="ECO:0000256" key="6">
    <source>
        <dbReference type="ARBA" id="ARBA00022833"/>
    </source>
</evidence>
<evidence type="ECO:0000256" key="3">
    <source>
        <dbReference type="ARBA" id="ARBA00022679"/>
    </source>
</evidence>